<dbReference type="AlphaFoldDB" id="A0A1W2CUH9"/>
<protein>
    <submittedName>
        <fullName evidence="2">Uncharacterized protein</fullName>
    </submittedName>
</protein>
<sequence>MGGTPDWTARRAYELKHVGVRWRIMPVPLKAEESPQANVAVDRDDRTPVSPSNRHNRPYIVASGQRR</sequence>
<name>A0A1W2CUH9_KIBAR</name>
<gene>
    <name evidence="2" type="ORF">SAMN05661093_02450</name>
</gene>
<keyword evidence="3" id="KW-1185">Reference proteome</keyword>
<feature type="region of interest" description="Disordered" evidence="1">
    <location>
        <begin position="31"/>
        <end position="67"/>
    </location>
</feature>
<accession>A0A1W2CUH9</accession>
<proteinExistence type="predicted"/>
<evidence type="ECO:0000256" key="1">
    <source>
        <dbReference type="SAM" id="MobiDB-lite"/>
    </source>
</evidence>
<organism evidence="2 3">
    <name type="scientific">Kibdelosporangium aridum</name>
    <dbReference type="NCBI Taxonomy" id="2030"/>
    <lineage>
        <taxon>Bacteria</taxon>
        <taxon>Bacillati</taxon>
        <taxon>Actinomycetota</taxon>
        <taxon>Actinomycetes</taxon>
        <taxon>Pseudonocardiales</taxon>
        <taxon>Pseudonocardiaceae</taxon>
        <taxon>Kibdelosporangium</taxon>
    </lineage>
</organism>
<dbReference type="EMBL" id="FWXV01000002">
    <property type="protein sequence ID" value="SMC88338.1"/>
    <property type="molecule type" value="Genomic_DNA"/>
</dbReference>
<evidence type="ECO:0000313" key="3">
    <source>
        <dbReference type="Proteomes" id="UP000192674"/>
    </source>
</evidence>
<dbReference type="Proteomes" id="UP000192674">
    <property type="component" value="Unassembled WGS sequence"/>
</dbReference>
<evidence type="ECO:0000313" key="2">
    <source>
        <dbReference type="EMBL" id="SMC88338.1"/>
    </source>
</evidence>
<reference evidence="2 3" key="1">
    <citation type="submission" date="2017-04" db="EMBL/GenBank/DDBJ databases">
        <authorList>
            <person name="Afonso C.L."/>
            <person name="Miller P.J."/>
            <person name="Scott M.A."/>
            <person name="Spackman E."/>
            <person name="Goraichik I."/>
            <person name="Dimitrov K.M."/>
            <person name="Suarez D.L."/>
            <person name="Swayne D.E."/>
        </authorList>
    </citation>
    <scope>NUCLEOTIDE SEQUENCE [LARGE SCALE GENOMIC DNA]</scope>
    <source>
        <strain evidence="2 3">DSM 43828</strain>
    </source>
</reference>